<dbReference type="Gene3D" id="2.130.10.10">
    <property type="entry name" value="YVTN repeat-like/Quinoprotein amine dehydrogenase"/>
    <property type="match status" value="1"/>
</dbReference>
<dbReference type="SMART" id="SM00320">
    <property type="entry name" value="WD40"/>
    <property type="match status" value="4"/>
</dbReference>
<dbReference type="Pfam" id="PF00400">
    <property type="entry name" value="WD40"/>
    <property type="match status" value="1"/>
</dbReference>
<evidence type="ECO:0000256" key="6">
    <source>
        <dbReference type="ARBA" id="ARBA00039131"/>
    </source>
</evidence>
<evidence type="ECO:0000256" key="1">
    <source>
        <dbReference type="ARBA" id="ARBA00005156"/>
    </source>
</evidence>
<evidence type="ECO:0000256" key="2">
    <source>
        <dbReference type="ARBA" id="ARBA00022574"/>
    </source>
</evidence>
<protein>
    <recommendedName>
        <fullName evidence="6">methylated diphthine methylhydrolase</fullName>
        <ecNumber evidence="6">3.1.1.97</ecNumber>
    </recommendedName>
</protein>
<dbReference type="PROSITE" id="PS50082">
    <property type="entry name" value="WD_REPEATS_2"/>
    <property type="match status" value="1"/>
</dbReference>
<dbReference type="PANTHER" id="PTHR46042:SF1">
    <property type="entry name" value="DIPHTHINE METHYLTRANSFERASE"/>
    <property type="match status" value="1"/>
</dbReference>
<comment type="pathway">
    <text evidence="1">Protein modification; peptidyl-diphthamide biosynthesis.</text>
</comment>
<sequence>MAWKSRTRNLQVFDTELTADTVEWCPISSSNNILVCGTYELEKGNATPSRIGRLYLFEYRQEASMSPPLSELQRMDTAEVGCRLQPLSSLEVGAEQLVLSLDWSTGRMDCADVRVVCSDSAGCISVLSLAEGGLKSLSQWKAHNFEAWISAFSYWDTQLVYSGGDDCKLKGWDLRISPSCPTFTSKRHMMGVCSIHSNPNREHILATGSYDEHVLLWDGRNMQQPLSENPVGGGIWRLKWHPTHQYLLLAACMHKDFHILHCQPALEGSGGACPVVASYKLHNSLAYGGDWCHMSPESQVPVFLPYDEPEESLTQNGGHLTIQYELPTASVYTSLEDDVRRHTPERIAVPSPKCSECPALNSVDLHSVSYLLASCSFYDHMLHVWHWDWDPDECQQESEQS</sequence>
<evidence type="ECO:0000256" key="7">
    <source>
        <dbReference type="ARBA" id="ARBA00047551"/>
    </source>
</evidence>
<evidence type="ECO:0000256" key="5">
    <source>
        <dbReference type="ARBA" id="ARBA00038092"/>
    </source>
</evidence>
<dbReference type="AlphaFoldDB" id="A0A3Q4B404"/>
<organism evidence="9 10">
    <name type="scientific">Mola mola</name>
    <name type="common">Ocean sunfish</name>
    <name type="synonym">Tetraodon mola</name>
    <dbReference type="NCBI Taxonomy" id="94237"/>
    <lineage>
        <taxon>Eukaryota</taxon>
        <taxon>Metazoa</taxon>
        <taxon>Chordata</taxon>
        <taxon>Craniata</taxon>
        <taxon>Vertebrata</taxon>
        <taxon>Euteleostomi</taxon>
        <taxon>Actinopterygii</taxon>
        <taxon>Neopterygii</taxon>
        <taxon>Teleostei</taxon>
        <taxon>Neoteleostei</taxon>
        <taxon>Acanthomorphata</taxon>
        <taxon>Eupercaria</taxon>
        <taxon>Tetraodontiformes</taxon>
        <taxon>Molidae</taxon>
        <taxon>Mola</taxon>
    </lineage>
</organism>
<name>A0A3Q4B404_MOLML</name>
<accession>A0A3Q4B404</accession>
<dbReference type="Proteomes" id="UP000261620">
    <property type="component" value="Unplaced"/>
</dbReference>
<keyword evidence="10" id="KW-1185">Reference proteome</keyword>
<evidence type="ECO:0000256" key="3">
    <source>
        <dbReference type="ARBA" id="ARBA00022737"/>
    </source>
</evidence>
<reference evidence="9" key="2">
    <citation type="submission" date="2025-09" db="UniProtKB">
        <authorList>
            <consortium name="Ensembl"/>
        </authorList>
    </citation>
    <scope>IDENTIFICATION</scope>
</reference>
<dbReference type="GO" id="GO:0017183">
    <property type="term" value="P:protein histidyl modification to diphthamide"/>
    <property type="evidence" value="ECO:0007669"/>
    <property type="project" value="TreeGrafter"/>
</dbReference>
<keyword evidence="3" id="KW-0677">Repeat</keyword>
<proteinExistence type="inferred from homology"/>
<dbReference type="OMA" id="LVCCMYD"/>
<dbReference type="InterPro" id="IPR001680">
    <property type="entry name" value="WD40_rpt"/>
</dbReference>
<keyword evidence="4" id="KW-0378">Hydrolase</keyword>
<dbReference type="InterPro" id="IPR015943">
    <property type="entry name" value="WD40/YVTN_repeat-like_dom_sf"/>
</dbReference>
<dbReference type="STRING" id="94237.ENSMMOP00000012190"/>
<dbReference type="GO" id="GO:0005737">
    <property type="term" value="C:cytoplasm"/>
    <property type="evidence" value="ECO:0007669"/>
    <property type="project" value="TreeGrafter"/>
</dbReference>
<dbReference type="Ensembl" id="ENSMMOT00000012394.1">
    <property type="protein sequence ID" value="ENSMMOP00000012190.1"/>
    <property type="gene ID" value="ENSMMOG00000009372.1"/>
</dbReference>
<comment type="catalytic activity">
    <reaction evidence="7">
        <text>diphthine methyl ester-[translation elongation factor 2] + H2O = diphthine-[translation elongation factor 2] + methanol + H(+)</text>
        <dbReference type="Rhea" id="RHEA:42656"/>
        <dbReference type="Rhea" id="RHEA-COMP:10172"/>
        <dbReference type="Rhea" id="RHEA-COMP:10173"/>
        <dbReference type="ChEBI" id="CHEBI:15377"/>
        <dbReference type="ChEBI" id="CHEBI:15378"/>
        <dbReference type="ChEBI" id="CHEBI:17790"/>
        <dbReference type="ChEBI" id="CHEBI:79005"/>
        <dbReference type="ChEBI" id="CHEBI:82696"/>
        <dbReference type="EC" id="3.1.1.97"/>
    </reaction>
</comment>
<dbReference type="SUPFAM" id="SSF50978">
    <property type="entry name" value="WD40 repeat-like"/>
    <property type="match status" value="1"/>
</dbReference>
<dbReference type="GO" id="GO:0061685">
    <property type="term" value="F:diphthine methylesterase activity"/>
    <property type="evidence" value="ECO:0007669"/>
    <property type="project" value="UniProtKB-EC"/>
</dbReference>
<evidence type="ECO:0000256" key="4">
    <source>
        <dbReference type="ARBA" id="ARBA00022801"/>
    </source>
</evidence>
<keyword evidence="2 8" id="KW-0853">WD repeat</keyword>
<dbReference type="InterPro" id="IPR052415">
    <property type="entry name" value="Diphthine_MTase"/>
</dbReference>
<evidence type="ECO:0000313" key="10">
    <source>
        <dbReference type="Proteomes" id="UP000261620"/>
    </source>
</evidence>
<feature type="repeat" description="WD" evidence="8">
    <location>
        <begin position="185"/>
        <end position="227"/>
    </location>
</feature>
<dbReference type="InterPro" id="IPR036322">
    <property type="entry name" value="WD40_repeat_dom_sf"/>
</dbReference>
<dbReference type="PANTHER" id="PTHR46042">
    <property type="entry name" value="DIPHTHINE METHYLTRANSFERASE"/>
    <property type="match status" value="1"/>
</dbReference>
<evidence type="ECO:0000313" key="9">
    <source>
        <dbReference type="Ensembl" id="ENSMMOP00000012190.1"/>
    </source>
</evidence>
<dbReference type="EC" id="3.1.1.97" evidence="6"/>
<reference evidence="9" key="1">
    <citation type="submission" date="2025-08" db="UniProtKB">
        <authorList>
            <consortium name="Ensembl"/>
        </authorList>
    </citation>
    <scope>IDENTIFICATION</scope>
</reference>
<comment type="similarity">
    <text evidence="5">Belongs to the DPH7 family.</text>
</comment>
<evidence type="ECO:0000256" key="8">
    <source>
        <dbReference type="PROSITE-ProRule" id="PRU00221"/>
    </source>
</evidence>